<dbReference type="GO" id="GO:0006020">
    <property type="term" value="P:inositol metabolic process"/>
    <property type="evidence" value="ECO:0007669"/>
    <property type="project" value="TreeGrafter"/>
</dbReference>
<sequence length="258" mass="27705">MENLRPYLDLAVRTAHEAGRLTLGYFQAGVRPEWKADDTPVTAADRGAEEVIRARIRAAYPGHTVVGEEFGTEEGSVGSHRWIVDPIDGTRAFVRGVPLYGVLVGLEIEGVCEVGVAYFPALDEMLSAATGLGCYMNGRRARVAQTPRLGEGIASFTDAASFEEHGRGDAWGLVQRVAGGVRGWSDAYGHALVATGRADLMLDPVLNPWDCAPFPPILREAGGYFGDWSGNETIYAGEGISTTRTLLPEVLRLLDDGA</sequence>
<proteinExistence type="predicted"/>
<evidence type="ECO:0000256" key="8">
    <source>
        <dbReference type="ARBA" id="ARBA00033209"/>
    </source>
</evidence>
<keyword evidence="13" id="KW-1185">Reference proteome</keyword>
<feature type="binding site" evidence="11">
    <location>
        <position position="88"/>
    </location>
    <ligand>
        <name>Mg(2+)</name>
        <dbReference type="ChEBI" id="CHEBI:18420"/>
        <label>1</label>
        <note>catalytic</note>
    </ligand>
</feature>
<dbReference type="PANTHER" id="PTHR20854:SF4">
    <property type="entry name" value="INOSITOL-1-MONOPHOSPHATASE-RELATED"/>
    <property type="match status" value="1"/>
</dbReference>
<dbReference type="AlphaFoldDB" id="A0A6G8Q2U0"/>
<dbReference type="RefSeq" id="WP_166398495.1">
    <property type="nucleotide sequence ID" value="NZ_CP045121.1"/>
</dbReference>
<dbReference type="EC" id="3.1.3.15" evidence="3"/>
<keyword evidence="5 11" id="KW-0479">Metal-binding</keyword>
<evidence type="ECO:0000313" key="13">
    <source>
        <dbReference type="Proteomes" id="UP000502706"/>
    </source>
</evidence>
<dbReference type="PRINTS" id="PR00377">
    <property type="entry name" value="IMPHPHTASES"/>
</dbReference>
<dbReference type="FunFam" id="3.30.540.10:FF:000003">
    <property type="entry name" value="Inositol-1-monophosphatase"/>
    <property type="match status" value="1"/>
</dbReference>
<dbReference type="GO" id="GO:0046872">
    <property type="term" value="F:metal ion binding"/>
    <property type="evidence" value="ECO:0007669"/>
    <property type="project" value="UniProtKB-KW"/>
</dbReference>
<gene>
    <name evidence="12" type="ORF">GBA65_12475</name>
</gene>
<evidence type="ECO:0000256" key="11">
    <source>
        <dbReference type="PIRSR" id="PIRSR600760-2"/>
    </source>
</evidence>
<dbReference type="EMBL" id="CP045121">
    <property type="protein sequence ID" value="QIN80792.1"/>
    <property type="molecule type" value="Genomic_DNA"/>
</dbReference>
<comment type="function">
    <text evidence="10">Catalyzes the dephosphorylation of histidinol-phosphate to histidinol, the direct precursor of histidine.</text>
</comment>
<evidence type="ECO:0000256" key="6">
    <source>
        <dbReference type="ARBA" id="ARBA00022801"/>
    </source>
</evidence>
<dbReference type="KEGG" id="rmar:GBA65_12475"/>
<feature type="binding site" evidence="11">
    <location>
        <position position="85"/>
    </location>
    <ligand>
        <name>Mg(2+)</name>
        <dbReference type="ChEBI" id="CHEBI:18420"/>
        <label>1</label>
        <note>catalytic</note>
    </ligand>
</feature>
<organism evidence="12 13">
    <name type="scientific">Rubrobacter marinus</name>
    <dbReference type="NCBI Taxonomy" id="2653852"/>
    <lineage>
        <taxon>Bacteria</taxon>
        <taxon>Bacillati</taxon>
        <taxon>Actinomycetota</taxon>
        <taxon>Rubrobacteria</taxon>
        <taxon>Rubrobacterales</taxon>
        <taxon>Rubrobacteraceae</taxon>
        <taxon>Rubrobacter</taxon>
    </lineage>
</organism>
<reference evidence="12 13" key="1">
    <citation type="submission" date="2019-10" db="EMBL/GenBank/DDBJ databases">
        <title>Rubrobacter sp nov SCSIO 52915 isolated from a deep-sea sediment in the South China Sea.</title>
        <authorList>
            <person name="Chen R.W."/>
        </authorList>
    </citation>
    <scope>NUCLEOTIDE SEQUENCE [LARGE SCALE GENOMIC DNA]</scope>
    <source>
        <strain evidence="12 13">SCSIO 52915</strain>
    </source>
</reference>
<keyword evidence="6" id="KW-0378">Hydrolase</keyword>
<feature type="binding site" evidence="11">
    <location>
        <position position="210"/>
    </location>
    <ligand>
        <name>Mg(2+)</name>
        <dbReference type="ChEBI" id="CHEBI:18420"/>
        <label>1</label>
        <note>catalytic</note>
    </ligand>
</feature>
<evidence type="ECO:0000256" key="10">
    <source>
        <dbReference type="ARBA" id="ARBA00053547"/>
    </source>
</evidence>
<evidence type="ECO:0000256" key="2">
    <source>
        <dbReference type="ARBA" id="ARBA00004970"/>
    </source>
</evidence>
<dbReference type="InterPro" id="IPR000760">
    <property type="entry name" value="Inositol_monophosphatase-like"/>
</dbReference>
<accession>A0A6G8Q2U0</accession>
<dbReference type="InterPro" id="IPR020583">
    <property type="entry name" value="Inositol_monoP_metal-BS"/>
</dbReference>
<dbReference type="Gene3D" id="3.40.190.80">
    <property type="match status" value="1"/>
</dbReference>
<evidence type="ECO:0000256" key="9">
    <source>
        <dbReference type="ARBA" id="ARBA00049158"/>
    </source>
</evidence>
<feature type="binding site" evidence="11">
    <location>
        <position position="87"/>
    </location>
    <ligand>
        <name>Mg(2+)</name>
        <dbReference type="ChEBI" id="CHEBI:18420"/>
        <label>1</label>
        <note>catalytic</note>
    </ligand>
</feature>
<dbReference type="Pfam" id="PF00459">
    <property type="entry name" value="Inositol_P"/>
    <property type="match status" value="1"/>
</dbReference>
<dbReference type="CDD" id="cd01641">
    <property type="entry name" value="Bacterial_IMPase_like_1"/>
    <property type="match status" value="1"/>
</dbReference>
<feature type="binding site" evidence="11">
    <location>
        <position position="68"/>
    </location>
    <ligand>
        <name>Mg(2+)</name>
        <dbReference type="ChEBI" id="CHEBI:18420"/>
        <label>1</label>
        <note>catalytic</note>
    </ligand>
</feature>
<dbReference type="GO" id="GO:0004401">
    <property type="term" value="F:histidinol-phosphatase activity"/>
    <property type="evidence" value="ECO:0007669"/>
    <property type="project" value="UniProtKB-EC"/>
</dbReference>
<dbReference type="Gene3D" id="3.30.540.10">
    <property type="entry name" value="Fructose-1,6-Bisphosphatase, subunit A, domain 1"/>
    <property type="match status" value="1"/>
</dbReference>
<comment type="catalytic activity">
    <reaction evidence="9">
        <text>L-histidinol phosphate + H2O = L-histidinol + phosphate</text>
        <dbReference type="Rhea" id="RHEA:14465"/>
        <dbReference type="ChEBI" id="CHEBI:15377"/>
        <dbReference type="ChEBI" id="CHEBI:43474"/>
        <dbReference type="ChEBI" id="CHEBI:57699"/>
        <dbReference type="ChEBI" id="CHEBI:57980"/>
        <dbReference type="EC" id="3.1.3.15"/>
    </reaction>
</comment>
<evidence type="ECO:0000256" key="3">
    <source>
        <dbReference type="ARBA" id="ARBA00013085"/>
    </source>
</evidence>
<dbReference type="SUPFAM" id="SSF56655">
    <property type="entry name" value="Carbohydrate phosphatase"/>
    <property type="match status" value="1"/>
</dbReference>
<keyword evidence="7 11" id="KW-0460">Magnesium</keyword>
<dbReference type="GO" id="GO:0008934">
    <property type="term" value="F:inositol monophosphate 1-phosphatase activity"/>
    <property type="evidence" value="ECO:0007669"/>
    <property type="project" value="TreeGrafter"/>
</dbReference>
<comment type="pathway">
    <text evidence="2">Amino-acid biosynthesis; L-histidine biosynthesis; L-histidine from 5-phospho-alpha-D-ribose 1-diphosphate: step 8/9.</text>
</comment>
<evidence type="ECO:0000256" key="5">
    <source>
        <dbReference type="ARBA" id="ARBA00022723"/>
    </source>
</evidence>
<evidence type="ECO:0000256" key="4">
    <source>
        <dbReference type="ARBA" id="ARBA00021697"/>
    </source>
</evidence>
<dbReference type="GO" id="GO:0007165">
    <property type="term" value="P:signal transduction"/>
    <property type="evidence" value="ECO:0007669"/>
    <property type="project" value="TreeGrafter"/>
</dbReference>
<comment type="cofactor">
    <cofactor evidence="1 11">
        <name>Mg(2+)</name>
        <dbReference type="ChEBI" id="CHEBI:18420"/>
    </cofactor>
</comment>
<dbReference type="PANTHER" id="PTHR20854">
    <property type="entry name" value="INOSITOL MONOPHOSPHATASE"/>
    <property type="match status" value="1"/>
</dbReference>
<protein>
    <recommendedName>
        <fullName evidence="4">Histidinol-phosphatase</fullName>
        <ecNumber evidence="3">3.1.3.15</ecNumber>
    </recommendedName>
    <alternativeName>
        <fullName evidence="8">Histidinol-phosphate phosphatase</fullName>
    </alternativeName>
</protein>
<evidence type="ECO:0000313" key="12">
    <source>
        <dbReference type="EMBL" id="QIN80792.1"/>
    </source>
</evidence>
<evidence type="ECO:0000256" key="1">
    <source>
        <dbReference type="ARBA" id="ARBA00001946"/>
    </source>
</evidence>
<name>A0A6G8Q2U0_9ACTN</name>
<dbReference type="Proteomes" id="UP000502706">
    <property type="component" value="Chromosome"/>
</dbReference>
<evidence type="ECO:0000256" key="7">
    <source>
        <dbReference type="ARBA" id="ARBA00022842"/>
    </source>
</evidence>
<dbReference type="PROSITE" id="PS00629">
    <property type="entry name" value="IMP_1"/>
    <property type="match status" value="1"/>
</dbReference>